<evidence type="ECO:0000313" key="5">
    <source>
        <dbReference type="Proteomes" id="UP000326711"/>
    </source>
</evidence>
<comment type="similarity">
    <text evidence="3">Belongs to the IspD/TarI cytidylyltransferase family. IspD subfamily.</text>
</comment>
<dbReference type="GO" id="GO:0019288">
    <property type="term" value="P:isopentenyl diphosphate biosynthetic process, methylerythritol 4-phosphate pathway"/>
    <property type="evidence" value="ECO:0007669"/>
    <property type="project" value="UniProtKB-UniRule"/>
</dbReference>
<dbReference type="EMBL" id="CP045032">
    <property type="protein sequence ID" value="QFQ01776.1"/>
    <property type="molecule type" value="Genomic_DNA"/>
</dbReference>
<dbReference type="InterPro" id="IPR034683">
    <property type="entry name" value="IspD/TarI"/>
</dbReference>
<accession>A0A5J6Z3Z9</accession>
<proteinExistence type="inferred from homology"/>
<organism evidence="4 5">
    <name type="scientific">Corynebacterium urogenitale</name>
    <dbReference type="NCBI Taxonomy" id="2487892"/>
    <lineage>
        <taxon>Bacteria</taxon>
        <taxon>Bacillati</taxon>
        <taxon>Actinomycetota</taxon>
        <taxon>Actinomycetes</taxon>
        <taxon>Mycobacteriales</taxon>
        <taxon>Corynebacteriaceae</taxon>
        <taxon>Corynebacterium</taxon>
    </lineage>
</organism>
<keyword evidence="2 3" id="KW-0548">Nucleotidyltransferase</keyword>
<dbReference type="Gene3D" id="3.90.550.10">
    <property type="entry name" value="Spore Coat Polysaccharide Biosynthesis Protein SpsA, Chain A"/>
    <property type="match status" value="1"/>
</dbReference>
<reference evidence="5" key="1">
    <citation type="submission" date="2019-10" db="EMBL/GenBank/DDBJ databases">
        <title>Complete genome sequence of Corynebacterium urogenitalis DSM 108747, isolated from the genital tract of a cow.</title>
        <authorList>
            <person name="Ruckert C."/>
            <person name="Ballas P."/>
            <person name="Wagener K."/>
            <person name="Drillich M."/>
            <person name="Kaempfer P."/>
            <person name="Busse H.-J."/>
            <person name="Ehling-Schulz M."/>
        </authorList>
    </citation>
    <scope>NUCLEOTIDE SEQUENCE [LARGE SCALE GENOMIC DNA]</scope>
    <source>
        <strain evidence="5">LMM 1652</strain>
    </source>
</reference>
<dbReference type="InterPro" id="IPR001228">
    <property type="entry name" value="IspD"/>
</dbReference>
<keyword evidence="1 3" id="KW-0808">Transferase</keyword>
<dbReference type="Proteomes" id="UP000326711">
    <property type="component" value="Chromosome"/>
</dbReference>
<feature type="site" description="Positions MEP for the nucleophilic attack" evidence="3">
    <location>
        <position position="253"/>
    </location>
</feature>
<dbReference type="KEGG" id="cuo:CUROG_01880"/>
<dbReference type="SUPFAM" id="SSF53448">
    <property type="entry name" value="Nucleotide-diphospho-sugar transferases"/>
    <property type="match status" value="1"/>
</dbReference>
<feature type="site" description="Transition state stabilizer" evidence="3">
    <location>
        <position position="19"/>
    </location>
</feature>
<evidence type="ECO:0000256" key="1">
    <source>
        <dbReference type="ARBA" id="ARBA00022679"/>
    </source>
</evidence>
<dbReference type="AlphaFoldDB" id="A0A5J6Z3Z9"/>
<keyword evidence="3" id="KW-0414">Isoprene biosynthesis</keyword>
<keyword evidence="5" id="KW-1185">Reference proteome</keyword>
<protein>
    <recommendedName>
        <fullName evidence="3">2-C-methyl-D-erythritol 4-phosphate cytidylyltransferase</fullName>
        <ecNumber evidence="3">2.7.7.60</ecNumber>
    </recommendedName>
    <alternativeName>
        <fullName evidence="3">4-diphosphocytidyl-2C-methyl-D-erythritol synthase</fullName>
    </alternativeName>
    <alternativeName>
        <fullName evidence="3">MEP cytidylyltransferase</fullName>
        <shortName evidence="3">MCT</shortName>
    </alternativeName>
</protein>
<dbReference type="HAMAP" id="MF_00108">
    <property type="entry name" value="IspD"/>
    <property type="match status" value="1"/>
</dbReference>
<dbReference type="OrthoDB" id="9802561at2"/>
<dbReference type="CDD" id="cd02516">
    <property type="entry name" value="CDP-ME_synthetase"/>
    <property type="match status" value="1"/>
</dbReference>
<comment type="function">
    <text evidence="3">Catalyzes the formation of 4-diphosphocytidyl-2-C-methyl-D-erythritol from CTP and 2-C-methyl-D-erythritol 4-phosphate (MEP).</text>
</comment>
<name>A0A5J6Z3Z9_9CORY</name>
<dbReference type="EC" id="2.7.7.60" evidence="3"/>
<gene>
    <name evidence="3 4" type="primary">ispD</name>
    <name evidence="4" type="ORF">CUROG_01880</name>
</gene>
<dbReference type="UniPathway" id="UPA00056">
    <property type="reaction ID" value="UER00093"/>
</dbReference>
<evidence type="ECO:0000256" key="3">
    <source>
        <dbReference type="HAMAP-Rule" id="MF_00108"/>
    </source>
</evidence>
<comment type="catalytic activity">
    <reaction evidence="3">
        <text>2-C-methyl-D-erythritol 4-phosphate + CTP + H(+) = 4-CDP-2-C-methyl-D-erythritol + diphosphate</text>
        <dbReference type="Rhea" id="RHEA:13429"/>
        <dbReference type="ChEBI" id="CHEBI:15378"/>
        <dbReference type="ChEBI" id="CHEBI:33019"/>
        <dbReference type="ChEBI" id="CHEBI:37563"/>
        <dbReference type="ChEBI" id="CHEBI:57823"/>
        <dbReference type="ChEBI" id="CHEBI:58262"/>
        <dbReference type="EC" id="2.7.7.60"/>
    </reaction>
</comment>
<dbReference type="GO" id="GO:0050518">
    <property type="term" value="F:2-C-methyl-D-erythritol 4-phosphate cytidylyltransferase activity"/>
    <property type="evidence" value="ECO:0007669"/>
    <property type="project" value="UniProtKB-UniRule"/>
</dbReference>
<feature type="site" description="Transition state stabilizer" evidence="3">
    <location>
        <position position="26"/>
    </location>
</feature>
<comment type="pathway">
    <text evidence="3">Isoprenoid biosynthesis; isopentenyl diphosphate biosynthesis via DXP pathway; isopentenyl diphosphate from 1-deoxy-D-xylulose 5-phosphate: step 2/6.</text>
</comment>
<evidence type="ECO:0000256" key="2">
    <source>
        <dbReference type="ARBA" id="ARBA00022695"/>
    </source>
</evidence>
<sequence>MTPPIETHALVAAAGSGTRLGFNTPKAFVELAGRTLLERSLDALAASERITHTVVLVSADMREKAEKIIADPVNHATWAGMSISVALGGGERMDSVFAGLEELRARNASPDSLVAVHDAARCLVPADMIQRVVDRATEGVSAGAWWGAVPVMPVVDTIKIVDTATAGPADGETLIEQTPDRATLRAAQTPQVCELASLYEANLQHMRTTEISAAHATRDSGHQPLQTATDDASLMEMAGKRVVAVEGDYMAMKITTPLDYRVAEMLLDDRKDAE</sequence>
<dbReference type="RefSeq" id="WP_151902232.1">
    <property type="nucleotide sequence ID" value="NZ_CP045032.1"/>
</dbReference>
<dbReference type="PANTHER" id="PTHR32125:SF4">
    <property type="entry name" value="2-C-METHYL-D-ERYTHRITOL 4-PHOSPHATE CYTIDYLYLTRANSFERASE, CHLOROPLASTIC"/>
    <property type="match status" value="1"/>
</dbReference>
<dbReference type="InterPro" id="IPR029044">
    <property type="entry name" value="Nucleotide-diphossugar_trans"/>
</dbReference>
<dbReference type="PANTHER" id="PTHR32125">
    <property type="entry name" value="2-C-METHYL-D-ERYTHRITOL 4-PHOSPHATE CYTIDYLYLTRANSFERASE, CHLOROPLASTIC"/>
    <property type="match status" value="1"/>
</dbReference>
<dbReference type="Pfam" id="PF01128">
    <property type="entry name" value="IspD"/>
    <property type="match status" value="1"/>
</dbReference>
<feature type="site" description="Positions MEP for the nucleophilic attack" evidence="3">
    <location>
        <position position="181"/>
    </location>
</feature>
<evidence type="ECO:0000313" key="4">
    <source>
        <dbReference type="EMBL" id="QFQ01776.1"/>
    </source>
</evidence>
<dbReference type="InterPro" id="IPR050088">
    <property type="entry name" value="IspD/TarI_cytidylyltransf_bact"/>
</dbReference>